<dbReference type="EMBL" id="JAUHHV010000006">
    <property type="protein sequence ID" value="KAK1421962.1"/>
    <property type="molecule type" value="Genomic_DNA"/>
</dbReference>
<evidence type="ECO:0000256" key="1">
    <source>
        <dbReference type="SAM" id="MobiDB-lite"/>
    </source>
</evidence>
<evidence type="ECO:0000313" key="2">
    <source>
        <dbReference type="EMBL" id="KAK1421962.1"/>
    </source>
</evidence>
<dbReference type="Proteomes" id="UP001229421">
    <property type="component" value="Unassembled WGS sequence"/>
</dbReference>
<evidence type="ECO:0000313" key="3">
    <source>
        <dbReference type="Proteomes" id="UP001229421"/>
    </source>
</evidence>
<reference evidence="2" key="1">
    <citation type="journal article" date="2023" name="bioRxiv">
        <title>Improved chromosome-level genome assembly for marigold (Tagetes erecta).</title>
        <authorList>
            <person name="Jiang F."/>
            <person name="Yuan L."/>
            <person name="Wang S."/>
            <person name="Wang H."/>
            <person name="Xu D."/>
            <person name="Wang A."/>
            <person name="Fan W."/>
        </authorList>
    </citation>
    <scope>NUCLEOTIDE SEQUENCE</scope>
    <source>
        <strain evidence="2">WSJ</strain>
        <tissue evidence="2">Leaf</tissue>
    </source>
</reference>
<keyword evidence="3" id="KW-1185">Reference proteome</keyword>
<name>A0AAD8KKG3_TARER</name>
<proteinExistence type="predicted"/>
<dbReference type="AlphaFoldDB" id="A0AAD8KKG3"/>
<accession>A0AAD8KKG3</accession>
<gene>
    <name evidence="2" type="ORF">QVD17_24759</name>
</gene>
<comment type="caution">
    <text evidence="2">The sequence shown here is derived from an EMBL/GenBank/DDBJ whole genome shotgun (WGS) entry which is preliminary data.</text>
</comment>
<organism evidence="2 3">
    <name type="scientific">Tagetes erecta</name>
    <name type="common">African marigold</name>
    <dbReference type="NCBI Taxonomy" id="13708"/>
    <lineage>
        <taxon>Eukaryota</taxon>
        <taxon>Viridiplantae</taxon>
        <taxon>Streptophyta</taxon>
        <taxon>Embryophyta</taxon>
        <taxon>Tracheophyta</taxon>
        <taxon>Spermatophyta</taxon>
        <taxon>Magnoliopsida</taxon>
        <taxon>eudicotyledons</taxon>
        <taxon>Gunneridae</taxon>
        <taxon>Pentapetalae</taxon>
        <taxon>asterids</taxon>
        <taxon>campanulids</taxon>
        <taxon>Asterales</taxon>
        <taxon>Asteraceae</taxon>
        <taxon>Asteroideae</taxon>
        <taxon>Heliantheae alliance</taxon>
        <taxon>Tageteae</taxon>
        <taxon>Tagetes</taxon>
    </lineage>
</organism>
<feature type="region of interest" description="Disordered" evidence="1">
    <location>
        <begin position="1"/>
        <end position="39"/>
    </location>
</feature>
<sequence length="163" mass="17929">MDKEATAKQVENLEELRKKKRKMSKTGSMEEMPGSGAYEHHHNLMDASIPSKNDKWGNVFGFLRFVDVEDADAFKKELEKTLAIAAPSPTTIGSMDGGSFGIPKCQLGSGWGQGVHQMHQDDQIASMIKALVNSPGIYPLAESTLICAIRSADILNDLQFYLK</sequence>
<protein>
    <submittedName>
        <fullName evidence="2">Uncharacterized protein</fullName>
    </submittedName>
</protein>